<evidence type="ECO:0008006" key="3">
    <source>
        <dbReference type="Google" id="ProtNLM"/>
    </source>
</evidence>
<gene>
    <name evidence="1" type="ORF">HLH44_07050</name>
</gene>
<proteinExistence type="predicted"/>
<sequence length="135" mass="13994">MRAWASPTHFEAAGTVSALDHAVLSPGQAVLVALRPTPDVSYALRPDEPGGTVSSGGMVAFDVPKAGTYRVMLNARAWLDVVRDGAAIGSTHHEHGPACSGIGKMVDFPLPAGRSVIQLSGSSQPEIEIMVVPVP</sequence>
<dbReference type="AlphaFoldDB" id="A0A7W4JYT6"/>
<dbReference type="Proteomes" id="UP000530320">
    <property type="component" value="Unassembled WGS sequence"/>
</dbReference>
<evidence type="ECO:0000313" key="1">
    <source>
        <dbReference type="EMBL" id="MBB2197221.1"/>
    </source>
</evidence>
<comment type="caution">
    <text evidence="1">The sequence shown here is derived from an EMBL/GenBank/DDBJ whole genome shotgun (WGS) entry which is preliminary data.</text>
</comment>
<dbReference type="EMBL" id="JABEQP010000003">
    <property type="protein sequence ID" value="MBB2197221.1"/>
    <property type="molecule type" value="Genomic_DNA"/>
</dbReference>
<name>A0A7W4JYT6_9PROT</name>
<accession>A0A7W4JYT6</accession>
<protein>
    <recommendedName>
        <fullName evidence="3">Homogentisate 1,2-dioxygenase</fullName>
    </recommendedName>
</protein>
<evidence type="ECO:0000313" key="2">
    <source>
        <dbReference type="Proteomes" id="UP000530320"/>
    </source>
</evidence>
<reference evidence="1 2" key="1">
    <citation type="submission" date="2020-04" db="EMBL/GenBank/DDBJ databases">
        <title>Description of novel Gluconacetobacter.</title>
        <authorList>
            <person name="Sombolestani A."/>
        </authorList>
    </citation>
    <scope>NUCLEOTIDE SEQUENCE [LARGE SCALE GENOMIC DNA]</scope>
    <source>
        <strain evidence="1 2">LMG 22058</strain>
    </source>
</reference>
<organism evidence="1 2">
    <name type="scientific">Gluconacetobacter dulcium</name>
    <dbReference type="NCBI Taxonomy" id="2729096"/>
    <lineage>
        <taxon>Bacteria</taxon>
        <taxon>Pseudomonadati</taxon>
        <taxon>Pseudomonadota</taxon>
        <taxon>Alphaproteobacteria</taxon>
        <taxon>Acetobacterales</taxon>
        <taxon>Acetobacteraceae</taxon>
        <taxon>Gluconacetobacter</taxon>
    </lineage>
</organism>